<evidence type="ECO:0000256" key="3">
    <source>
        <dbReference type="ARBA" id="ARBA00022618"/>
    </source>
</evidence>
<dbReference type="InterPro" id="IPR011010">
    <property type="entry name" value="DNA_brk_join_enz"/>
</dbReference>
<dbReference type="SUPFAM" id="SSF47823">
    <property type="entry name" value="lambda integrase-like, N-terminal domain"/>
    <property type="match status" value="1"/>
</dbReference>
<dbReference type="Gene3D" id="1.10.150.130">
    <property type="match status" value="1"/>
</dbReference>
<dbReference type="InterPro" id="IPR044068">
    <property type="entry name" value="CB"/>
</dbReference>
<accession>A0A9D9HCF2</accession>
<reference evidence="12" key="2">
    <citation type="journal article" date="2021" name="PeerJ">
        <title>Extensive microbial diversity within the chicken gut microbiome revealed by metagenomics and culture.</title>
        <authorList>
            <person name="Gilroy R."/>
            <person name="Ravi A."/>
            <person name="Getino M."/>
            <person name="Pursley I."/>
            <person name="Horton D.L."/>
            <person name="Alikhan N.F."/>
            <person name="Baker D."/>
            <person name="Gharbi K."/>
            <person name="Hall N."/>
            <person name="Watson M."/>
            <person name="Adriaenssens E.M."/>
            <person name="Foster-Nyarko E."/>
            <person name="Jarju S."/>
            <person name="Secka A."/>
            <person name="Antonio M."/>
            <person name="Oren A."/>
            <person name="Chaudhuri R.R."/>
            <person name="La Ragione R."/>
            <person name="Hildebrand F."/>
            <person name="Pallen M.J."/>
        </authorList>
    </citation>
    <scope>NUCLEOTIDE SEQUENCE</scope>
    <source>
        <strain evidence="12">D3-1215</strain>
    </source>
</reference>
<keyword evidence="3" id="KW-0132">Cell division</keyword>
<dbReference type="GO" id="GO:0005737">
    <property type="term" value="C:cytoplasm"/>
    <property type="evidence" value="ECO:0007669"/>
    <property type="project" value="UniProtKB-SubCell"/>
</dbReference>
<keyword evidence="5" id="KW-0229">DNA integration</keyword>
<gene>
    <name evidence="12" type="ORF">IAC32_01600</name>
</gene>
<feature type="domain" description="Tyr recombinase" evidence="10">
    <location>
        <begin position="110"/>
        <end position="292"/>
    </location>
</feature>
<evidence type="ECO:0000256" key="9">
    <source>
        <dbReference type="PROSITE-ProRule" id="PRU01248"/>
    </source>
</evidence>
<dbReference type="GO" id="GO:0007059">
    <property type="term" value="P:chromosome segregation"/>
    <property type="evidence" value="ECO:0007669"/>
    <property type="project" value="UniProtKB-KW"/>
</dbReference>
<dbReference type="InterPro" id="IPR050090">
    <property type="entry name" value="Tyrosine_recombinase_XerCD"/>
</dbReference>
<sequence>MASHGISEIVDEFIRYMQYEKKYSSHTVSAYKKDLEQFTLFLDSEYGKSAAGKVLADAARDWVASLRMGGDKPRSVNRKISTLRSFSKFCQRQGLSVKISRKLTSLKVDKNLPVFFKDSEIEAAIDSNDPGNDFVSVRDNLIIEILYQTGIRRSELISIKDEDFNFFSLTLRIWGKGSKERLVPISGLLKNKVEGYIKLRNAMFGKTATLIVSDKGGPAYPNLVYRVVRKKMGEAGVQGKRSPHVVRHTFATEMLNAGAELDAVRSLLGHANLAATQVYTHTTFERMKSVYKKAHPRK</sequence>
<dbReference type="PANTHER" id="PTHR30349">
    <property type="entry name" value="PHAGE INTEGRASE-RELATED"/>
    <property type="match status" value="1"/>
</dbReference>
<comment type="subcellular location">
    <subcellularLocation>
        <location evidence="1">Cytoplasm</location>
    </subcellularLocation>
</comment>
<keyword evidence="2" id="KW-0963">Cytoplasm</keyword>
<evidence type="ECO:0000256" key="6">
    <source>
        <dbReference type="ARBA" id="ARBA00023125"/>
    </source>
</evidence>
<evidence type="ECO:0000256" key="2">
    <source>
        <dbReference type="ARBA" id="ARBA00022490"/>
    </source>
</evidence>
<dbReference type="Pfam" id="PF00589">
    <property type="entry name" value="Phage_integrase"/>
    <property type="match status" value="1"/>
</dbReference>
<protein>
    <submittedName>
        <fullName evidence="12">Tyrosine-type recombinase/integrase</fullName>
    </submittedName>
</protein>
<dbReference type="PANTHER" id="PTHR30349:SF77">
    <property type="entry name" value="TYROSINE RECOMBINASE XERC"/>
    <property type="match status" value="1"/>
</dbReference>
<dbReference type="GO" id="GO:0006310">
    <property type="term" value="P:DNA recombination"/>
    <property type="evidence" value="ECO:0007669"/>
    <property type="project" value="UniProtKB-KW"/>
</dbReference>
<dbReference type="PROSITE" id="PS51900">
    <property type="entry name" value="CB"/>
    <property type="match status" value="1"/>
</dbReference>
<dbReference type="Proteomes" id="UP000823637">
    <property type="component" value="Unassembled WGS sequence"/>
</dbReference>
<organism evidence="12 13">
    <name type="scientific">Candidatus Enterocola intestinipullorum</name>
    <dbReference type="NCBI Taxonomy" id="2840783"/>
    <lineage>
        <taxon>Bacteria</taxon>
        <taxon>Pseudomonadati</taxon>
        <taxon>Bacteroidota</taxon>
        <taxon>Bacteroidia</taxon>
        <taxon>Bacteroidales</taxon>
        <taxon>Candidatus Enterocola</taxon>
    </lineage>
</organism>
<dbReference type="InterPro" id="IPR010998">
    <property type="entry name" value="Integrase_recombinase_N"/>
</dbReference>
<evidence type="ECO:0000256" key="8">
    <source>
        <dbReference type="ARBA" id="ARBA00023306"/>
    </source>
</evidence>
<dbReference type="PROSITE" id="PS51898">
    <property type="entry name" value="TYR_RECOMBINASE"/>
    <property type="match status" value="1"/>
</dbReference>
<dbReference type="GO" id="GO:0003677">
    <property type="term" value="F:DNA binding"/>
    <property type="evidence" value="ECO:0007669"/>
    <property type="project" value="UniProtKB-UniRule"/>
</dbReference>
<dbReference type="EMBL" id="JADIMR010000023">
    <property type="protein sequence ID" value="MBO8446431.1"/>
    <property type="molecule type" value="Genomic_DNA"/>
</dbReference>
<dbReference type="Pfam" id="PF02899">
    <property type="entry name" value="Phage_int_SAM_1"/>
    <property type="match status" value="1"/>
</dbReference>
<evidence type="ECO:0000256" key="1">
    <source>
        <dbReference type="ARBA" id="ARBA00004496"/>
    </source>
</evidence>
<evidence type="ECO:0000259" key="10">
    <source>
        <dbReference type="PROSITE" id="PS51898"/>
    </source>
</evidence>
<evidence type="ECO:0000256" key="5">
    <source>
        <dbReference type="ARBA" id="ARBA00022908"/>
    </source>
</evidence>
<proteinExistence type="predicted"/>
<keyword evidence="6 9" id="KW-0238">DNA-binding</keyword>
<evidence type="ECO:0000256" key="4">
    <source>
        <dbReference type="ARBA" id="ARBA00022829"/>
    </source>
</evidence>
<comment type="caution">
    <text evidence="12">The sequence shown here is derived from an EMBL/GenBank/DDBJ whole genome shotgun (WGS) entry which is preliminary data.</text>
</comment>
<feature type="domain" description="Core-binding (CB)" evidence="11">
    <location>
        <begin position="4"/>
        <end position="91"/>
    </location>
</feature>
<dbReference type="GO" id="GO:0051301">
    <property type="term" value="P:cell division"/>
    <property type="evidence" value="ECO:0007669"/>
    <property type="project" value="UniProtKB-KW"/>
</dbReference>
<keyword evidence="7" id="KW-0233">DNA recombination</keyword>
<dbReference type="GO" id="GO:0015074">
    <property type="term" value="P:DNA integration"/>
    <property type="evidence" value="ECO:0007669"/>
    <property type="project" value="UniProtKB-KW"/>
</dbReference>
<evidence type="ECO:0000256" key="7">
    <source>
        <dbReference type="ARBA" id="ARBA00023172"/>
    </source>
</evidence>
<dbReference type="Gene3D" id="1.10.443.10">
    <property type="entry name" value="Intergrase catalytic core"/>
    <property type="match status" value="1"/>
</dbReference>
<dbReference type="InterPro" id="IPR013762">
    <property type="entry name" value="Integrase-like_cat_sf"/>
</dbReference>
<evidence type="ECO:0000313" key="12">
    <source>
        <dbReference type="EMBL" id="MBO8446431.1"/>
    </source>
</evidence>
<keyword evidence="4" id="KW-0159">Chromosome partition</keyword>
<evidence type="ECO:0000259" key="11">
    <source>
        <dbReference type="PROSITE" id="PS51900"/>
    </source>
</evidence>
<dbReference type="AlphaFoldDB" id="A0A9D9HCF2"/>
<dbReference type="InterPro" id="IPR004107">
    <property type="entry name" value="Integrase_SAM-like_N"/>
</dbReference>
<dbReference type="SUPFAM" id="SSF56349">
    <property type="entry name" value="DNA breaking-rejoining enzymes"/>
    <property type="match status" value="1"/>
</dbReference>
<name>A0A9D9HCF2_9BACT</name>
<reference evidence="12" key="1">
    <citation type="submission" date="2020-10" db="EMBL/GenBank/DDBJ databases">
        <authorList>
            <person name="Gilroy R."/>
        </authorList>
    </citation>
    <scope>NUCLEOTIDE SEQUENCE</scope>
    <source>
        <strain evidence="12">D3-1215</strain>
    </source>
</reference>
<keyword evidence="8" id="KW-0131">Cell cycle</keyword>
<evidence type="ECO:0000313" key="13">
    <source>
        <dbReference type="Proteomes" id="UP000823637"/>
    </source>
</evidence>
<dbReference type="InterPro" id="IPR002104">
    <property type="entry name" value="Integrase_catalytic"/>
</dbReference>